<dbReference type="OrthoDB" id="2971804at2"/>
<proteinExistence type="predicted"/>
<dbReference type="EMBL" id="VFPS01000006">
    <property type="protein sequence ID" value="TQM90964.1"/>
    <property type="molecule type" value="Genomic_DNA"/>
</dbReference>
<gene>
    <name evidence="1" type="ORF">FHX68_2818</name>
</gene>
<dbReference type="Proteomes" id="UP000319804">
    <property type="component" value="Unassembled WGS sequence"/>
</dbReference>
<comment type="caution">
    <text evidence="1">The sequence shown here is derived from an EMBL/GenBank/DDBJ whole genome shotgun (WGS) entry which is preliminary data.</text>
</comment>
<dbReference type="RefSeq" id="WP_141381262.1">
    <property type="nucleotide sequence ID" value="NZ_BJNA01000058.1"/>
</dbReference>
<name>A0A4Y3UPN9_9MICO</name>
<reference evidence="1 2" key="1">
    <citation type="submission" date="2019-06" db="EMBL/GenBank/DDBJ databases">
        <title>Sequencing the genomes of 1000 actinobacteria strains.</title>
        <authorList>
            <person name="Klenk H.-P."/>
        </authorList>
    </citation>
    <scope>NUCLEOTIDE SEQUENCE [LARGE SCALE GENOMIC DNA]</scope>
    <source>
        <strain evidence="1 2">DSM 20427</strain>
    </source>
</reference>
<evidence type="ECO:0000313" key="2">
    <source>
        <dbReference type="Proteomes" id="UP000319804"/>
    </source>
</evidence>
<dbReference type="AlphaFoldDB" id="A0A4Y3UPN9"/>
<organism evidence="1 2">
    <name type="scientific">Microbacterium lacticum</name>
    <dbReference type="NCBI Taxonomy" id="33885"/>
    <lineage>
        <taxon>Bacteria</taxon>
        <taxon>Bacillati</taxon>
        <taxon>Actinomycetota</taxon>
        <taxon>Actinomycetes</taxon>
        <taxon>Micrococcales</taxon>
        <taxon>Microbacteriaceae</taxon>
        <taxon>Microbacterium</taxon>
    </lineage>
</organism>
<protein>
    <submittedName>
        <fullName evidence="1">Uncharacterized protein</fullName>
    </submittedName>
</protein>
<evidence type="ECO:0000313" key="1">
    <source>
        <dbReference type="EMBL" id="TQM90964.1"/>
    </source>
</evidence>
<sequence length="142" mass="15320">MDVNAIAQGLKIDDDSFEDKFEFGVTYPSTTISATSAFVKVRGGGSGSRSWIARITGTHPTYGLCREFVEMERSLSRSGASGSTTFTYERDGLYEFADATVGSNGYTKRGFFLVRDGKVAHLGNPRKTIEKLLAAQETAAAA</sequence>
<accession>A0A4Y3UPN9</accession>
<keyword evidence="2" id="KW-1185">Reference proteome</keyword>